<protein>
    <submittedName>
        <fullName evidence="2">Uncharacterized protein</fullName>
    </submittedName>
</protein>
<name>A0A6C0JFK1_9ZZZZ</name>
<reference evidence="2" key="1">
    <citation type="journal article" date="2020" name="Nature">
        <title>Giant virus diversity and host interactions through global metagenomics.</title>
        <authorList>
            <person name="Schulz F."/>
            <person name="Roux S."/>
            <person name="Paez-Espino D."/>
            <person name="Jungbluth S."/>
            <person name="Walsh D.A."/>
            <person name="Denef V.J."/>
            <person name="McMahon K.D."/>
            <person name="Konstantinidis K.T."/>
            <person name="Eloe-Fadrosh E.A."/>
            <person name="Kyrpides N.C."/>
            <person name="Woyke T."/>
        </authorList>
    </citation>
    <scope>NUCLEOTIDE SEQUENCE</scope>
    <source>
        <strain evidence="2">GVMAG-M-3300027206-1</strain>
    </source>
</reference>
<evidence type="ECO:0000313" key="2">
    <source>
        <dbReference type="EMBL" id="QHU03556.1"/>
    </source>
</evidence>
<sequence>MSSRPEQEEPIEETEEGEIMSEEEEDVLLSDDEYEINDDDDDEDNMDLAGLMTSLLATPDGDTVCSALVNLCFQLETQNKILIKMLARMHPPKSA</sequence>
<feature type="compositionally biased region" description="Acidic residues" evidence="1">
    <location>
        <begin position="8"/>
        <end position="25"/>
    </location>
</feature>
<accession>A0A6C0JFK1</accession>
<evidence type="ECO:0000256" key="1">
    <source>
        <dbReference type="SAM" id="MobiDB-lite"/>
    </source>
</evidence>
<dbReference type="EMBL" id="MN740383">
    <property type="protein sequence ID" value="QHU03556.1"/>
    <property type="molecule type" value="Genomic_DNA"/>
</dbReference>
<dbReference type="AlphaFoldDB" id="A0A6C0JFK1"/>
<feature type="region of interest" description="Disordered" evidence="1">
    <location>
        <begin position="1"/>
        <end position="25"/>
    </location>
</feature>
<proteinExistence type="predicted"/>
<organism evidence="2">
    <name type="scientific">viral metagenome</name>
    <dbReference type="NCBI Taxonomy" id="1070528"/>
    <lineage>
        <taxon>unclassified sequences</taxon>
        <taxon>metagenomes</taxon>
        <taxon>organismal metagenomes</taxon>
    </lineage>
</organism>